<sequence>MGYMNRLSARDIALAVIVLGLDLVGFLVASSMEPTPFNTALSPAQYWLILVAIIAKGILLLWRRRFPLSVLLAISSTELVWSLYCLVTADYSLGYNGIAASVAAFSLALHTKSKTRDTITLIISGLIVGILRATVMPPLGEIEPPLFTLLTALGWILPLIVLFAIGLAVRNNRELTASLARQAELAEENAIVEERARIARELHDTTAHHLSAIAIQAQAAQACIDVNPIAAKEHLQHVTSSTTKALQDVRATVGKLSVSDAEIHRIPQPTNLPALISEVRALGQVVTFSDTSHLSEGELIAAYRITQEALTNARKHATGAPVDVMLSDDELRIITRGTFTHSPTGRGTISIQERARAVGATAFNEPTEDGWLVLITWRKP</sequence>
<feature type="transmembrane region" description="Helical" evidence="9">
    <location>
        <begin position="69"/>
        <end position="87"/>
    </location>
</feature>
<organism evidence="11 12">
    <name type="scientific">Corynebacterium minutissimum</name>
    <dbReference type="NCBI Taxonomy" id="38301"/>
    <lineage>
        <taxon>Bacteria</taxon>
        <taxon>Bacillati</taxon>
        <taxon>Actinomycetota</taxon>
        <taxon>Actinomycetes</taxon>
        <taxon>Mycobacteriales</taxon>
        <taxon>Corynebacteriaceae</taxon>
        <taxon>Corynebacterium</taxon>
    </lineage>
</organism>
<dbReference type="PANTHER" id="PTHR24421:SF10">
    <property type="entry name" value="NITRATE_NITRITE SENSOR PROTEIN NARQ"/>
    <property type="match status" value="1"/>
</dbReference>
<protein>
    <recommendedName>
        <fullName evidence="2">histidine kinase</fullName>
        <ecNumber evidence="2">2.7.13.3</ecNumber>
    </recommendedName>
</protein>
<keyword evidence="8" id="KW-0902">Two-component regulatory system</keyword>
<gene>
    <name evidence="11" type="primary">desK</name>
    <name evidence="11" type="ORF">NCTC10288_02510</name>
</gene>
<keyword evidence="6 11" id="KW-0418">Kinase</keyword>
<keyword evidence="7" id="KW-0067">ATP-binding</keyword>
<name>A0A2X4RQH1_9CORY</name>
<proteinExistence type="predicted"/>
<keyword evidence="9" id="KW-1133">Transmembrane helix</keyword>
<feature type="transmembrane region" description="Helical" evidence="9">
    <location>
        <begin position="147"/>
        <end position="169"/>
    </location>
</feature>
<keyword evidence="9" id="KW-0812">Transmembrane</keyword>
<evidence type="ECO:0000256" key="7">
    <source>
        <dbReference type="ARBA" id="ARBA00022840"/>
    </source>
</evidence>
<dbReference type="STRING" id="38301.NX84_01390"/>
<evidence type="ECO:0000256" key="5">
    <source>
        <dbReference type="ARBA" id="ARBA00022741"/>
    </source>
</evidence>
<dbReference type="Gene3D" id="3.30.565.10">
    <property type="entry name" value="Histidine kinase-like ATPase, C-terminal domain"/>
    <property type="match status" value="1"/>
</dbReference>
<dbReference type="Gene3D" id="1.20.5.1930">
    <property type="match status" value="1"/>
</dbReference>
<evidence type="ECO:0000256" key="2">
    <source>
        <dbReference type="ARBA" id="ARBA00012438"/>
    </source>
</evidence>
<dbReference type="PANTHER" id="PTHR24421">
    <property type="entry name" value="NITRATE/NITRITE SENSOR PROTEIN NARX-RELATED"/>
    <property type="match status" value="1"/>
</dbReference>
<accession>A0A2X4RQH1</accession>
<feature type="domain" description="Signal transduction histidine kinase subgroup 3 dimerisation and phosphoacceptor" evidence="10">
    <location>
        <begin position="194"/>
        <end position="257"/>
    </location>
</feature>
<evidence type="ECO:0000313" key="12">
    <source>
        <dbReference type="Proteomes" id="UP000249264"/>
    </source>
</evidence>
<evidence type="ECO:0000256" key="3">
    <source>
        <dbReference type="ARBA" id="ARBA00022553"/>
    </source>
</evidence>
<feature type="transmembrane region" description="Helical" evidence="9">
    <location>
        <begin position="12"/>
        <end position="32"/>
    </location>
</feature>
<dbReference type="GO" id="GO:0005524">
    <property type="term" value="F:ATP binding"/>
    <property type="evidence" value="ECO:0007669"/>
    <property type="project" value="UniProtKB-KW"/>
</dbReference>
<evidence type="ECO:0000256" key="9">
    <source>
        <dbReference type="SAM" id="Phobius"/>
    </source>
</evidence>
<dbReference type="GO" id="GO:0016020">
    <property type="term" value="C:membrane"/>
    <property type="evidence" value="ECO:0007669"/>
    <property type="project" value="InterPro"/>
</dbReference>
<dbReference type="OrthoDB" id="227596at2"/>
<dbReference type="CDD" id="cd16917">
    <property type="entry name" value="HATPase_UhpB-NarQ-NarX-like"/>
    <property type="match status" value="1"/>
</dbReference>
<evidence type="ECO:0000256" key="1">
    <source>
        <dbReference type="ARBA" id="ARBA00000085"/>
    </source>
</evidence>
<feature type="transmembrane region" description="Helical" evidence="9">
    <location>
        <begin position="93"/>
        <end position="111"/>
    </location>
</feature>
<keyword evidence="3" id="KW-0597">Phosphoprotein</keyword>
<dbReference type="AlphaFoldDB" id="A0A2X4RQH1"/>
<feature type="transmembrane region" description="Helical" evidence="9">
    <location>
        <begin position="44"/>
        <end position="62"/>
    </location>
</feature>
<keyword evidence="5" id="KW-0547">Nucleotide-binding</keyword>
<dbReference type="InterPro" id="IPR036890">
    <property type="entry name" value="HATPase_C_sf"/>
</dbReference>
<dbReference type="EC" id="2.7.13.3" evidence="2"/>
<dbReference type="InterPro" id="IPR050482">
    <property type="entry name" value="Sensor_HK_TwoCompSys"/>
</dbReference>
<dbReference type="Pfam" id="PF07730">
    <property type="entry name" value="HisKA_3"/>
    <property type="match status" value="1"/>
</dbReference>
<dbReference type="GO" id="GO:0000155">
    <property type="term" value="F:phosphorelay sensor kinase activity"/>
    <property type="evidence" value="ECO:0007669"/>
    <property type="project" value="InterPro"/>
</dbReference>
<keyword evidence="9" id="KW-0472">Membrane</keyword>
<dbReference type="KEGG" id="cmin:NCTC10288_02510"/>
<dbReference type="Proteomes" id="UP000249264">
    <property type="component" value="Chromosome 1"/>
</dbReference>
<dbReference type="InterPro" id="IPR011712">
    <property type="entry name" value="Sig_transdc_His_kin_sub3_dim/P"/>
</dbReference>
<reference evidence="11 12" key="1">
    <citation type="submission" date="2018-06" db="EMBL/GenBank/DDBJ databases">
        <authorList>
            <consortium name="Pathogen Informatics"/>
            <person name="Doyle S."/>
        </authorList>
    </citation>
    <scope>NUCLEOTIDE SEQUENCE [LARGE SCALE GENOMIC DNA]</scope>
    <source>
        <strain evidence="11 12">NCTC10288</strain>
    </source>
</reference>
<evidence type="ECO:0000256" key="8">
    <source>
        <dbReference type="ARBA" id="ARBA00023012"/>
    </source>
</evidence>
<evidence type="ECO:0000256" key="4">
    <source>
        <dbReference type="ARBA" id="ARBA00022679"/>
    </source>
</evidence>
<evidence type="ECO:0000259" key="10">
    <source>
        <dbReference type="Pfam" id="PF07730"/>
    </source>
</evidence>
<dbReference type="GO" id="GO:0046983">
    <property type="term" value="F:protein dimerization activity"/>
    <property type="evidence" value="ECO:0007669"/>
    <property type="project" value="InterPro"/>
</dbReference>
<evidence type="ECO:0000256" key="6">
    <source>
        <dbReference type="ARBA" id="ARBA00022777"/>
    </source>
</evidence>
<keyword evidence="4 11" id="KW-0808">Transferase</keyword>
<evidence type="ECO:0000313" key="11">
    <source>
        <dbReference type="EMBL" id="SQI01178.1"/>
    </source>
</evidence>
<dbReference type="EMBL" id="LS483460">
    <property type="protein sequence ID" value="SQI01178.1"/>
    <property type="molecule type" value="Genomic_DNA"/>
</dbReference>
<comment type="catalytic activity">
    <reaction evidence="1">
        <text>ATP + protein L-histidine = ADP + protein N-phospho-L-histidine.</text>
        <dbReference type="EC" id="2.7.13.3"/>
    </reaction>
</comment>
<feature type="transmembrane region" description="Helical" evidence="9">
    <location>
        <begin position="118"/>
        <end position="135"/>
    </location>
</feature>